<sequence length="418" mass="45406">MDLLSTARGARSRATSRVAAGLLRTGSWVRARLRAAATPRVPLDLSGRDAAPVAVFFTGGPHVRYQLLQWLPVLDELRTHHEVVIVAREPEDVAGLRTDIPVLVAPTLGDLHAVYEQLGVKVVLYPNNALGNFQSLVYRDALHVHVNHGESDKVSMVSNQAKAYDRVVVAGQAAVDRHARALLEFDVARLVVCGRPQLDLPRDPLLAAARPGVSTVLYAPTWTGEDASNNYTSVDVYGPTIVREALAGGFRVVYKPHPRVTTTQDPAVEAGHRAVLAAIEESRRDDPGRDSRVLLDGDVLGTFDGVDVLVADVSSVGLDFLYLRPDAPILLTDRRDDAAALRLAAPVSQVAHVVDATTVADVGTLLEQALEHDPHARERAAVRAYYFGSERGESLVRFREFVERCMDDRDVAVAGRDG</sequence>
<evidence type="ECO:0000313" key="1">
    <source>
        <dbReference type="EMBL" id="PJJ69996.1"/>
    </source>
</evidence>
<protein>
    <submittedName>
        <fullName evidence="1">CDP-glycerol:poly(Glycerophosphate) glycerophosphotransferase</fullName>
    </submittedName>
</protein>
<dbReference type="EMBL" id="PGFE01000004">
    <property type="protein sequence ID" value="PJJ69996.1"/>
    <property type="molecule type" value="Genomic_DNA"/>
</dbReference>
<dbReference type="Proteomes" id="UP000231693">
    <property type="component" value="Unassembled WGS sequence"/>
</dbReference>
<dbReference type="GO" id="GO:0016020">
    <property type="term" value="C:membrane"/>
    <property type="evidence" value="ECO:0007669"/>
    <property type="project" value="InterPro"/>
</dbReference>
<dbReference type="InterPro" id="IPR007554">
    <property type="entry name" value="Glycerophosphate_synth"/>
</dbReference>
<evidence type="ECO:0000313" key="2">
    <source>
        <dbReference type="Proteomes" id="UP000231693"/>
    </source>
</evidence>
<dbReference type="OrthoDB" id="7806295at2"/>
<accession>A0A2M9CDI1</accession>
<dbReference type="RefSeq" id="WP_100423616.1">
    <property type="nucleotide sequence ID" value="NZ_BOOX01000007.1"/>
</dbReference>
<gene>
    <name evidence="1" type="ORF">CLV28_2473</name>
</gene>
<dbReference type="Pfam" id="PF04464">
    <property type="entry name" value="Glyphos_transf"/>
    <property type="match status" value="1"/>
</dbReference>
<reference evidence="1 2" key="1">
    <citation type="submission" date="2017-11" db="EMBL/GenBank/DDBJ databases">
        <title>Genomic Encyclopedia of Archaeal and Bacterial Type Strains, Phase II (KMG-II): From Individual Species to Whole Genera.</title>
        <authorList>
            <person name="Goeker M."/>
        </authorList>
    </citation>
    <scope>NUCLEOTIDE SEQUENCE [LARGE SCALE GENOMIC DNA]</scope>
    <source>
        <strain evidence="1 2">DSM 25478</strain>
    </source>
</reference>
<keyword evidence="1" id="KW-0808">Transferase</keyword>
<dbReference type="GO" id="GO:0047355">
    <property type="term" value="F:CDP-glycerol glycerophosphotransferase activity"/>
    <property type="evidence" value="ECO:0007669"/>
    <property type="project" value="InterPro"/>
</dbReference>
<proteinExistence type="predicted"/>
<dbReference type="AlphaFoldDB" id="A0A2M9CDI1"/>
<dbReference type="Gene3D" id="3.40.50.12580">
    <property type="match status" value="1"/>
</dbReference>
<name>A0A2M9CDI1_9CELL</name>
<organism evidence="1 2">
    <name type="scientific">Sediminihabitans luteus</name>
    <dbReference type="NCBI Taxonomy" id="1138585"/>
    <lineage>
        <taxon>Bacteria</taxon>
        <taxon>Bacillati</taxon>
        <taxon>Actinomycetota</taxon>
        <taxon>Actinomycetes</taxon>
        <taxon>Micrococcales</taxon>
        <taxon>Cellulomonadaceae</taxon>
        <taxon>Sediminihabitans</taxon>
    </lineage>
</organism>
<comment type="caution">
    <text evidence="1">The sequence shown here is derived from an EMBL/GenBank/DDBJ whole genome shotgun (WGS) entry which is preliminary data.</text>
</comment>
<keyword evidence="2" id="KW-1185">Reference proteome</keyword>
<dbReference type="InterPro" id="IPR043148">
    <property type="entry name" value="TagF_C"/>
</dbReference>